<dbReference type="AlphaFoldDB" id="A0A5E4PF28"/>
<protein>
    <submittedName>
        <fullName evidence="2">Uncharacterized protein</fullName>
    </submittedName>
</protein>
<evidence type="ECO:0000313" key="3">
    <source>
        <dbReference type="Proteomes" id="UP000324194"/>
    </source>
</evidence>
<reference evidence="2 3" key="1">
    <citation type="submission" date="2019-08" db="EMBL/GenBank/DDBJ databases">
        <authorList>
            <person name="Guy L."/>
        </authorList>
    </citation>
    <scope>NUCLEOTIDE SEQUENCE [LARGE SCALE GENOMIC DNA]</scope>
    <source>
        <strain evidence="2 3">SGT-108</strain>
    </source>
</reference>
<dbReference type="KEGG" id="asip:AQUSIP_03020"/>
<dbReference type="RefSeq" id="WP_148337955.1">
    <property type="nucleotide sequence ID" value="NZ_LR699119.1"/>
</dbReference>
<feature type="region of interest" description="Disordered" evidence="1">
    <location>
        <begin position="1"/>
        <end position="38"/>
    </location>
</feature>
<dbReference type="EMBL" id="LR699119">
    <property type="protein sequence ID" value="VVC75027.1"/>
    <property type="molecule type" value="Genomic_DNA"/>
</dbReference>
<evidence type="ECO:0000313" key="2">
    <source>
        <dbReference type="EMBL" id="VVC75027.1"/>
    </source>
</evidence>
<sequence>MKSSRTAHLPPKKRLLAAFRNNNTSSATVEEPGRPDTRLETVNPTEFDITDCSQPKRIRGAETTSPGLKQNSLFPVVQPVLAKPPLVVALEQHLGLMNPQGLKYFHLSEILREIALYHRQKRHTHTPQEADILSAILFLYEKAIVIDPHNIYAENEYKTYQEHVPLSFTATETLARKSRYQKECAQHGTVNFFWDSLNKYIQRLVIIFPDKVNDVLADLCNHLNTTAAILHMRNKHIEPKLHDQSVAAFSSAALLLQPQETVVKFGF</sequence>
<dbReference type="Proteomes" id="UP000324194">
    <property type="component" value="Chromosome 1"/>
</dbReference>
<proteinExistence type="predicted"/>
<name>A0A5E4PF28_9COXI</name>
<accession>A0A5E4PF28</accession>
<keyword evidence="3" id="KW-1185">Reference proteome</keyword>
<gene>
    <name evidence="2" type="ORF">AQUSIP_03020</name>
</gene>
<organism evidence="2 3">
    <name type="scientific">Aquicella siphonis</name>
    <dbReference type="NCBI Taxonomy" id="254247"/>
    <lineage>
        <taxon>Bacteria</taxon>
        <taxon>Pseudomonadati</taxon>
        <taxon>Pseudomonadota</taxon>
        <taxon>Gammaproteobacteria</taxon>
        <taxon>Legionellales</taxon>
        <taxon>Coxiellaceae</taxon>
        <taxon>Aquicella</taxon>
    </lineage>
</organism>
<evidence type="ECO:0000256" key="1">
    <source>
        <dbReference type="SAM" id="MobiDB-lite"/>
    </source>
</evidence>